<gene>
    <name evidence="3" type="ORF">VTL71DRAFT_16480</name>
</gene>
<reference evidence="3 4" key="1">
    <citation type="journal article" date="2024" name="Commun. Biol.">
        <title>Comparative genomic analysis of thermophilic fungi reveals convergent evolutionary adaptations and gene losses.</title>
        <authorList>
            <person name="Steindorff A.S."/>
            <person name="Aguilar-Pontes M.V."/>
            <person name="Robinson A.J."/>
            <person name="Andreopoulos B."/>
            <person name="LaButti K."/>
            <person name="Kuo A."/>
            <person name="Mondo S."/>
            <person name="Riley R."/>
            <person name="Otillar R."/>
            <person name="Haridas S."/>
            <person name="Lipzen A."/>
            <person name="Grimwood J."/>
            <person name="Schmutz J."/>
            <person name="Clum A."/>
            <person name="Reid I.D."/>
            <person name="Moisan M.C."/>
            <person name="Butler G."/>
            <person name="Nguyen T.T.M."/>
            <person name="Dewar K."/>
            <person name="Conant G."/>
            <person name="Drula E."/>
            <person name="Henrissat B."/>
            <person name="Hansel C."/>
            <person name="Singer S."/>
            <person name="Hutchinson M.I."/>
            <person name="de Vries R.P."/>
            <person name="Natvig D.O."/>
            <person name="Powell A.J."/>
            <person name="Tsang A."/>
            <person name="Grigoriev I.V."/>
        </authorList>
    </citation>
    <scope>NUCLEOTIDE SEQUENCE [LARGE SCALE GENOMIC DNA]</scope>
    <source>
        <strain evidence="3 4">CBS 494.80</strain>
    </source>
</reference>
<comment type="caution">
    <text evidence="3">The sequence shown here is derived from an EMBL/GenBank/DDBJ whole genome shotgun (WGS) entry which is preliminary data.</text>
</comment>
<evidence type="ECO:0000313" key="4">
    <source>
        <dbReference type="Proteomes" id="UP001595075"/>
    </source>
</evidence>
<organism evidence="3 4">
    <name type="scientific">Oculimacula yallundae</name>
    <dbReference type="NCBI Taxonomy" id="86028"/>
    <lineage>
        <taxon>Eukaryota</taxon>
        <taxon>Fungi</taxon>
        <taxon>Dikarya</taxon>
        <taxon>Ascomycota</taxon>
        <taxon>Pezizomycotina</taxon>
        <taxon>Leotiomycetes</taxon>
        <taxon>Helotiales</taxon>
        <taxon>Ploettnerulaceae</taxon>
        <taxon>Oculimacula</taxon>
    </lineage>
</organism>
<evidence type="ECO:0000256" key="1">
    <source>
        <dbReference type="SAM" id="MobiDB-lite"/>
    </source>
</evidence>
<evidence type="ECO:0000259" key="2">
    <source>
        <dbReference type="Pfam" id="PF06985"/>
    </source>
</evidence>
<dbReference type="InterPro" id="IPR010730">
    <property type="entry name" value="HET"/>
</dbReference>
<dbReference type="EMBL" id="JAZHXI010000009">
    <property type="protein sequence ID" value="KAL2068382.1"/>
    <property type="molecule type" value="Genomic_DNA"/>
</dbReference>
<accession>A0ABR4CFE1</accession>
<keyword evidence="4" id="KW-1185">Reference proteome</keyword>
<dbReference type="Pfam" id="PF26639">
    <property type="entry name" value="Het-6_barrel"/>
    <property type="match status" value="1"/>
</dbReference>
<feature type="domain" description="Heterokaryon incompatibility" evidence="2">
    <location>
        <begin position="87"/>
        <end position="255"/>
    </location>
</feature>
<feature type="region of interest" description="Disordered" evidence="1">
    <location>
        <begin position="1"/>
        <end position="52"/>
    </location>
</feature>
<dbReference type="PANTHER" id="PTHR24148">
    <property type="entry name" value="ANKYRIN REPEAT DOMAIN-CONTAINING PROTEIN 39 HOMOLOG-RELATED"/>
    <property type="match status" value="1"/>
</dbReference>
<protein>
    <recommendedName>
        <fullName evidence="2">Heterokaryon incompatibility domain-containing protein</fullName>
    </recommendedName>
</protein>
<dbReference type="InterPro" id="IPR052895">
    <property type="entry name" value="HetReg/Transcr_Mod"/>
</dbReference>
<sequence>MSAELPTTLSRFELSGLGGEQDQTPTGFYNPLPEPNPPSNISPEGSEGTEGTPHHCFIRLLTLLRGSEPDVVKCTLQVTKLADAPPYEALSYVWGDPDPPDYIMCNGHRKSVTPNLGSALKHLRFRDRDRLMWIDALCINQNDLVERSSQVRLMRDIYSRPWRVLVWLGDDMDNKAGIAISLLTKAAEMCAVEMQMPIDNIRNLDLLRFWFDTYRNQSERYSLSEAILGATDTDFAAADWICSHSWFKRIWIIQEIAFAPATVCIGQSEVPWMTIAIASIWLSARVEYLEWDFLPPREMLLLQSLAGKSYVSILKGVHRFEATDPRDKLFAVLGLSQDVDRRNPQFQPDYTKGVVNIYTELARIMSTTWIGGEGNALAVIYIGSSAAYAEKDNRFPSWVPRWDLNKRPRDFLETLPDWNVSGEKDLCGIILEKTFDPKWLSLKGFHISSVKFKLDDLNRESQLERVESLWNTLSNITDAAKTPALGVEDLDTRFVRTVTAGSIRRSSNGDCNWGPTELRIYHEVMRFRRTGQEENISLESMRVARQLAVATVPKAFFVTEDGRMGVGPLAMAVGDVLCVAFGHKVPYILRPVEEGHFTFVGPCYVDGIMFGETMVEFRTGKYEEQWLHII</sequence>
<name>A0ABR4CFE1_9HELO</name>
<feature type="compositionally biased region" description="Polar residues" evidence="1">
    <location>
        <begin position="1"/>
        <end position="10"/>
    </location>
</feature>
<dbReference type="Proteomes" id="UP001595075">
    <property type="component" value="Unassembled WGS sequence"/>
</dbReference>
<proteinExistence type="predicted"/>
<dbReference type="PANTHER" id="PTHR24148:SF73">
    <property type="entry name" value="HET DOMAIN PROTEIN (AFU_ORTHOLOGUE AFUA_8G01020)"/>
    <property type="match status" value="1"/>
</dbReference>
<evidence type="ECO:0000313" key="3">
    <source>
        <dbReference type="EMBL" id="KAL2068382.1"/>
    </source>
</evidence>
<dbReference type="Pfam" id="PF06985">
    <property type="entry name" value="HET"/>
    <property type="match status" value="1"/>
</dbReference>